<dbReference type="PANTHER" id="PTHR44154">
    <property type="entry name" value="QUINONE OXIDOREDUCTASE"/>
    <property type="match status" value="1"/>
</dbReference>
<name>A0A6F9DAL4_9ASCI</name>
<evidence type="ECO:0000313" key="3">
    <source>
        <dbReference type="EMBL" id="CAB3233951.1"/>
    </source>
</evidence>
<dbReference type="GO" id="GO:0003730">
    <property type="term" value="F:mRNA 3'-UTR binding"/>
    <property type="evidence" value="ECO:0007669"/>
    <property type="project" value="TreeGrafter"/>
</dbReference>
<dbReference type="Pfam" id="PF08240">
    <property type="entry name" value="ADH_N"/>
    <property type="match status" value="1"/>
</dbReference>
<dbReference type="CDD" id="cd08253">
    <property type="entry name" value="zeta_crystallin"/>
    <property type="match status" value="1"/>
</dbReference>
<dbReference type="GO" id="GO:0070402">
    <property type="term" value="F:NADPH binding"/>
    <property type="evidence" value="ECO:0007669"/>
    <property type="project" value="TreeGrafter"/>
</dbReference>
<dbReference type="InterPro" id="IPR020843">
    <property type="entry name" value="ER"/>
</dbReference>
<dbReference type="FunFam" id="3.40.50.720:FF:000244">
    <property type="entry name" value="quinone oxidoreductase"/>
    <property type="match status" value="1"/>
</dbReference>
<accession>A0A6F9DAL4</accession>
<dbReference type="InterPro" id="IPR011032">
    <property type="entry name" value="GroES-like_sf"/>
</dbReference>
<proteinExistence type="evidence at transcript level"/>
<dbReference type="Pfam" id="PF00107">
    <property type="entry name" value="ADH_zinc_N"/>
    <property type="match status" value="1"/>
</dbReference>
<dbReference type="Gene3D" id="3.90.180.10">
    <property type="entry name" value="Medium-chain alcohol dehydrogenases, catalytic domain"/>
    <property type="match status" value="1"/>
</dbReference>
<dbReference type="InterPro" id="IPR013154">
    <property type="entry name" value="ADH-like_N"/>
</dbReference>
<reference evidence="3" key="1">
    <citation type="submission" date="2020-04" db="EMBL/GenBank/DDBJ databases">
        <authorList>
            <person name="Neveu A P."/>
        </authorList>
    </citation>
    <scope>NUCLEOTIDE SEQUENCE</scope>
    <source>
        <tissue evidence="3">Whole embryo</tissue>
    </source>
</reference>
<organism evidence="3">
    <name type="scientific">Phallusia mammillata</name>
    <dbReference type="NCBI Taxonomy" id="59560"/>
    <lineage>
        <taxon>Eukaryota</taxon>
        <taxon>Metazoa</taxon>
        <taxon>Chordata</taxon>
        <taxon>Tunicata</taxon>
        <taxon>Ascidiacea</taxon>
        <taxon>Phlebobranchia</taxon>
        <taxon>Ascidiidae</taxon>
        <taxon>Phallusia</taxon>
    </lineage>
</organism>
<dbReference type="InterPro" id="IPR013149">
    <property type="entry name" value="ADH-like_C"/>
</dbReference>
<evidence type="ECO:0000256" key="1">
    <source>
        <dbReference type="ARBA" id="ARBA00022857"/>
    </source>
</evidence>
<dbReference type="GO" id="GO:0005829">
    <property type="term" value="C:cytosol"/>
    <property type="evidence" value="ECO:0007669"/>
    <property type="project" value="TreeGrafter"/>
</dbReference>
<dbReference type="Gene3D" id="3.40.50.720">
    <property type="entry name" value="NAD(P)-binding Rossmann-like Domain"/>
    <property type="match status" value="1"/>
</dbReference>
<dbReference type="SUPFAM" id="SSF50129">
    <property type="entry name" value="GroES-like"/>
    <property type="match status" value="1"/>
</dbReference>
<dbReference type="InterPro" id="IPR036291">
    <property type="entry name" value="NAD(P)-bd_dom_sf"/>
</dbReference>
<protein>
    <submittedName>
        <fullName evidence="3">Quinone oxidoreductase-like</fullName>
    </submittedName>
</protein>
<sequence length="385" mass="41713">MMLQADICYCFTFILIILECTSYVLTTKGTTFFPDRNNRIDQEFCSANMLSSKGGKVLSSTAMRAVVVSKFGDESVLEVQRNVPIPTVESGEVMVKVAAIGVNPVETYIRSGNYKMLPKLPYVPGNDISGTIVAIGANVTMFKEGDRVASFMRVKSGAYAEYCAVHSDWLMPLPNDFDFRKGAAIGTPYFTAYKALFLKANAKANDVLLVHGASGGVGMAACQLAVSHGMKVFGTAGSKEGMDVVLQQGAERAFNHKEKGYTDKILEATNGHGPDIIIEMLSNVNLNRDLEIVAPKGRIVIVGCRGTIEMNPRLIMGKESRVEGVALAVTTKEEFSEMNRAISARVKTGSINPCIGKEFSLNDVQRAHREIISNSGSKGKMVLIV</sequence>
<dbReference type="EMBL" id="LR784188">
    <property type="protein sequence ID" value="CAB3233951.1"/>
    <property type="molecule type" value="mRNA"/>
</dbReference>
<dbReference type="GO" id="GO:0003960">
    <property type="term" value="F:quinone reductase (NADPH) activity"/>
    <property type="evidence" value="ECO:0007669"/>
    <property type="project" value="TreeGrafter"/>
</dbReference>
<evidence type="ECO:0000259" key="2">
    <source>
        <dbReference type="SMART" id="SM00829"/>
    </source>
</evidence>
<dbReference type="InterPro" id="IPR051603">
    <property type="entry name" value="Zinc-ADH_QOR/CCCR"/>
</dbReference>
<dbReference type="PANTHER" id="PTHR44154:SF1">
    <property type="entry name" value="QUINONE OXIDOREDUCTASE"/>
    <property type="match status" value="1"/>
</dbReference>
<gene>
    <name evidence="3" type="primary">Cryzl1-001</name>
</gene>
<dbReference type="SUPFAM" id="SSF51735">
    <property type="entry name" value="NAD(P)-binding Rossmann-fold domains"/>
    <property type="match status" value="1"/>
</dbReference>
<dbReference type="AlphaFoldDB" id="A0A6F9DAL4"/>
<dbReference type="SMART" id="SM00829">
    <property type="entry name" value="PKS_ER"/>
    <property type="match status" value="1"/>
</dbReference>
<feature type="domain" description="Enoyl reductase (ER)" evidence="2">
    <location>
        <begin position="72"/>
        <end position="383"/>
    </location>
</feature>
<keyword evidence="1" id="KW-0521">NADP</keyword>